<dbReference type="EMBL" id="CAJFCV020000006">
    <property type="protein sequence ID" value="CAG9131849.1"/>
    <property type="molecule type" value="Genomic_DNA"/>
</dbReference>
<evidence type="ECO:0000256" key="1">
    <source>
        <dbReference type="SAM" id="Phobius"/>
    </source>
</evidence>
<dbReference type="Proteomes" id="UP000095284">
    <property type="component" value="Unplaced"/>
</dbReference>
<proteinExistence type="predicted"/>
<feature type="transmembrane region" description="Helical" evidence="1">
    <location>
        <begin position="129"/>
        <end position="155"/>
    </location>
</feature>
<organism evidence="3 5">
    <name type="scientific">Bursaphelenchus xylophilus</name>
    <name type="common">Pinewood nematode worm</name>
    <name type="synonym">Aphelenchoides xylophilus</name>
    <dbReference type="NCBI Taxonomy" id="6326"/>
    <lineage>
        <taxon>Eukaryota</taxon>
        <taxon>Metazoa</taxon>
        <taxon>Ecdysozoa</taxon>
        <taxon>Nematoda</taxon>
        <taxon>Chromadorea</taxon>
        <taxon>Rhabditida</taxon>
        <taxon>Tylenchina</taxon>
        <taxon>Tylenchomorpha</taxon>
        <taxon>Aphelenchoidea</taxon>
        <taxon>Aphelenchoididae</taxon>
        <taxon>Bursaphelenchus</taxon>
    </lineage>
</organism>
<evidence type="ECO:0000313" key="2">
    <source>
        <dbReference type="EMBL" id="CAD5235445.1"/>
    </source>
</evidence>
<dbReference type="EMBL" id="CAJFDI010000006">
    <property type="protein sequence ID" value="CAD5235445.1"/>
    <property type="molecule type" value="Genomic_DNA"/>
</dbReference>
<gene>
    <name evidence="2" type="ORF">BXYJ_LOCUS15536</name>
</gene>
<accession>A0A1I7SA63</accession>
<name>A0A1I7SA63_BURXY</name>
<keyword evidence="4" id="KW-1185">Reference proteome</keyword>
<evidence type="ECO:0000313" key="4">
    <source>
        <dbReference type="Proteomes" id="UP000659654"/>
    </source>
</evidence>
<feature type="transmembrane region" description="Helical" evidence="1">
    <location>
        <begin position="44"/>
        <end position="70"/>
    </location>
</feature>
<dbReference type="AlphaFoldDB" id="A0A1I7SA63"/>
<keyword evidence="1" id="KW-0472">Membrane</keyword>
<evidence type="ECO:0000313" key="3">
    <source>
        <dbReference type="Proteomes" id="UP000095284"/>
    </source>
</evidence>
<evidence type="ECO:0000313" key="5">
    <source>
        <dbReference type="WBParaSite" id="BXY_0991000.1"/>
    </source>
</evidence>
<keyword evidence="1" id="KW-0812">Transmembrane</keyword>
<protein>
    <submittedName>
        <fullName evidence="2">(pine wood nematode) hypothetical protein</fullName>
    </submittedName>
</protein>
<sequence>MSVHFFGESHRTFFGHLHIVNGGKFAVLAELLVLAVETYVFSTFIGFIDAFGVCQVSWSLFSCASCWIGFWRRKYHFFWPLIVLKIVECVCCLLWITFILCAMFLGRFGLSALKFVIFWKFIRVEPSQLISFVLFFFVVTILLLIANVAILDVIYRVQRYYRYRAMAIYQLERQEIMRNILSKDMFSMAI</sequence>
<dbReference type="Proteomes" id="UP000659654">
    <property type="component" value="Unassembled WGS sequence"/>
</dbReference>
<keyword evidence="1" id="KW-1133">Transmembrane helix</keyword>
<reference evidence="2" key="2">
    <citation type="submission" date="2020-09" db="EMBL/GenBank/DDBJ databases">
        <authorList>
            <person name="Kikuchi T."/>
        </authorList>
    </citation>
    <scope>NUCLEOTIDE SEQUENCE</scope>
    <source>
        <strain evidence="2">Ka4C1</strain>
    </source>
</reference>
<reference evidence="5" key="1">
    <citation type="submission" date="2016-11" db="UniProtKB">
        <authorList>
            <consortium name="WormBaseParasite"/>
        </authorList>
    </citation>
    <scope>IDENTIFICATION</scope>
</reference>
<feature type="transmembrane region" description="Helical" evidence="1">
    <location>
        <begin position="82"/>
        <end position="109"/>
    </location>
</feature>
<dbReference type="WBParaSite" id="BXY_0991000.1">
    <property type="protein sequence ID" value="BXY_0991000.1"/>
    <property type="gene ID" value="BXY_0991000"/>
</dbReference>
<dbReference type="OrthoDB" id="5852457at2759"/>
<dbReference type="Proteomes" id="UP000582659">
    <property type="component" value="Unassembled WGS sequence"/>
</dbReference>